<keyword evidence="1" id="KW-0004">4Fe-4S</keyword>
<evidence type="ECO:0000256" key="6">
    <source>
        <dbReference type="SAM" id="Phobius"/>
    </source>
</evidence>
<dbReference type="InterPro" id="IPR036197">
    <property type="entry name" value="NarG-like_sf"/>
</dbReference>
<gene>
    <name evidence="8" type="ORF">LCGC14_1127770</name>
</gene>
<reference evidence="8" key="1">
    <citation type="journal article" date="2015" name="Nature">
        <title>Complex archaea that bridge the gap between prokaryotes and eukaryotes.</title>
        <authorList>
            <person name="Spang A."/>
            <person name="Saw J.H."/>
            <person name="Jorgensen S.L."/>
            <person name="Zaremba-Niedzwiedzka K."/>
            <person name="Martijn J."/>
            <person name="Lind A.E."/>
            <person name="van Eijk R."/>
            <person name="Schleper C."/>
            <person name="Guy L."/>
            <person name="Ettema T.J."/>
        </authorList>
    </citation>
    <scope>NUCLEOTIDE SEQUENCE</scope>
</reference>
<feature type="transmembrane region" description="Helical" evidence="6">
    <location>
        <begin position="6"/>
        <end position="27"/>
    </location>
</feature>
<keyword evidence="6" id="KW-0812">Transmembrane</keyword>
<evidence type="ECO:0000256" key="1">
    <source>
        <dbReference type="ARBA" id="ARBA00022485"/>
    </source>
</evidence>
<dbReference type="Gene3D" id="1.20.950.20">
    <property type="entry name" value="Transmembrane di-heme cytochromes, Chain C"/>
    <property type="match status" value="1"/>
</dbReference>
<dbReference type="GO" id="GO:0005886">
    <property type="term" value="C:plasma membrane"/>
    <property type="evidence" value="ECO:0007669"/>
    <property type="project" value="TreeGrafter"/>
</dbReference>
<feature type="domain" description="4Fe-4S ferredoxin-type" evidence="7">
    <location>
        <begin position="329"/>
        <end position="361"/>
    </location>
</feature>
<accession>A0A0F9Q7U2</accession>
<dbReference type="PROSITE" id="PS00198">
    <property type="entry name" value="4FE4S_FER_1"/>
    <property type="match status" value="2"/>
</dbReference>
<dbReference type="InterPro" id="IPR017896">
    <property type="entry name" value="4Fe4S_Fe-S-bd"/>
</dbReference>
<evidence type="ECO:0000256" key="4">
    <source>
        <dbReference type="ARBA" id="ARBA00023004"/>
    </source>
</evidence>
<dbReference type="PANTHER" id="PTHR43255:SF1">
    <property type="entry name" value="IRON-SULFUR-BINDING OXIDOREDUCTASE FADF-RELATED"/>
    <property type="match status" value="1"/>
</dbReference>
<dbReference type="InterPro" id="IPR009051">
    <property type="entry name" value="Helical_ferredxn"/>
</dbReference>
<organism evidence="8">
    <name type="scientific">marine sediment metagenome</name>
    <dbReference type="NCBI Taxonomy" id="412755"/>
    <lineage>
        <taxon>unclassified sequences</taxon>
        <taxon>metagenomes</taxon>
        <taxon>ecological metagenomes</taxon>
    </lineage>
</organism>
<keyword evidence="6" id="KW-1133">Transmembrane helix</keyword>
<sequence length="672" mass="77276">MLTSFEKVIFIFIIIATFFAFALPVFYRYRIIRSGLPEKRFDKLLKRIKNALAKVFLQKCTLKNERLFTGFIHVFIFYGALTFDTMTINHILEGFFENFFIFGQSNFALFFSFIVDIFAVLVLVAVIFFIIKRYIIRPKAYATTLLDSGMIYFFLIMVTLSYLYFEIFALANHPQTESLAFLGSYFSNIIRNSGLNASLLSAHLKISWWLHILIVFSFIAYVPHSKYFHMLTSPFNLFFRSHKPLGELTPLNIEKAEVFGVEKASDFTWKDFLDAFTCMECGRCQDVCPAFASEKPLSPKTIIFNLKNHLRQEGKKLIKNKKDELEPLMKGIYSEGEIWTCTTCGACTHVCPVEIEHIPKIVGLRRSQVLMESKFPSELNTFFRNVEANSNPWGIGFASRADWAKELNIKLISEHPETEYLFWVGCAGSFDEKGKNITKAMVSIMNKAGIDFAILGTEEKCCGDSARRLGNEYLFQMLAGENIELFKKYKIKKIIVTCPHGYNTFKNEYSRILELLPNVSPEEREDLQKIEVIHHVQLINNLLKEGRLHLKPKKENLFTYHDSCYLGRHNGIIDEPREVLSRLSKKKIVELKNNREHSFCCGAGGGLMWTEESLGKRINHLRTDEVILSQAEVAATSCPFCLTMLQDGLKDKENKEMKVKDIAQLVAESLED</sequence>
<feature type="transmembrane region" description="Helical" evidence="6">
    <location>
        <begin position="151"/>
        <end position="171"/>
    </location>
</feature>
<dbReference type="Pfam" id="PF13183">
    <property type="entry name" value="Fer4_8"/>
    <property type="match status" value="1"/>
</dbReference>
<dbReference type="PANTHER" id="PTHR43255">
    <property type="entry name" value="IRON-SULFUR-BINDING OXIDOREDUCTASE FADF-RELATED-RELATED"/>
    <property type="match status" value="1"/>
</dbReference>
<comment type="caution">
    <text evidence="8">The sequence shown here is derived from an EMBL/GenBank/DDBJ whole genome shotgun (WGS) entry which is preliminary data.</text>
</comment>
<dbReference type="PROSITE" id="PS51379">
    <property type="entry name" value="4FE4S_FER_2"/>
    <property type="match status" value="2"/>
</dbReference>
<proteinExistence type="predicted"/>
<keyword evidence="5" id="KW-0411">Iron-sulfur</keyword>
<dbReference type="GO" id="GO:0046872">
    <property type="term" value="F:metal ion binding"/>
    <property type="evidence" value="ECO:0007669"/>
    <property type="project" value="UniProtKB-KW"/>
</dbReference>
<dbReference type="AlphaFoldDB" id="A0A0F9Q7U2"/>
<keyword evidence="2" id="KW-0479">Metal-binding</keyword>
<name>A0A0F9Q7U2_9ZZZZ</name>
<dbReference type="InterPro" id="IPR017900">
    <property type="entry name" value="4Fe4S_Fe_S_CS"/>
</dbReference>
<dbReference type="Gene3D" id="1.10.1060.10">
    <property type="entry name" value="Alpha-helical ferredoxin"/>
    <property type="match status" value="1"/>
</dbReference>
<evidence type="ECO:0000256" key="3">
    <source>
        <dbReference type="ARBA" id="ARBA00023002"/>
    </source>
</evidence>
<keyword evidence="4" id="KW-0408">Iron</keyword>
<dbReference type="EMBL" id="LAZR01005261">
    <property type="protein sequence ID" value="KKN01433.1"/>
    <property type="molecule type" value="Genomic_DNA"/>
</dbReference>
<dbReference type="Pfam" id="PF02754">
    <property type="entry name" value="CCG"/>
    <property type="match status" value="2"/>
</dbReference>
<evidence type="ECO:0000259" key="7">
    <source>
        <dbReference type="PROSITE" id="PS51379"/>
    </source>
</evidence>
<evidence type="ECO:0000256" key="5">
    <source>
        <dbReference type="ARBA" id="ARBA00023014"/>
    </source>
</evidence>
<feature type="transmembrane region" description="Helical" evidence="6">
    <location>
        <begin position="67"/>
        <end position="88"/>
    </location>
</feature>
<dbReference type="InterPro" id="IPR051460">
    <property type="entry name" value="HdrC_iron-sulfur_subunit"/>
</dbReference>
<dbReference type="InterPro" id="IPR004017">
    <property type="entry name" value="Cys_rich_dom"/>
</dbReference>
<dbReference type="SUPFAM" id="SSF46548">
    <property type="entry name" value="alpha-helical ferredoxin"/>
    <property type="match status" value="1"/>
</dbReference>
<dbReference type="GO" id="GO:0051539">
    <property type="term" value="F:4 iron, 4 sulfur cluster binding"/>
    <property type="evidence" value="ECO:0007669"/>
    <property type="project" value="UniProtKB-KW"/>
</dbReference>
<feature type="domain" description="4Fe-4S ferredoxin-type" evidence="7">
    <location>
        <begin position="269"/>
        <end position="298"/>
    </location>
</feature>
<dbReference type="SUPFAM" id="SSF103501">
    <property type="entry name" value="Respiratory nitrate reductase 1 gamma chain"/>
    <property type="match status" value="1"/>
</dbReference>
<dbReference type="GO" id="GO:0016491">
    <property type="term" value="F:oxidoreductase activity"/>
    <property type="evidence" value="ECO:0007669"/>
    <property type="project" value="UniProtKB-KW"/>
</dbReference>
<evidence type="ECO:0000256" key="2">
    <source>
        <dbReference type="ARBA" id="ARBA00022723"/>
    </source>
</evidence>
<keyword evidence="6" id="KW-0472">Membrane</keyword>
<keyword evidence="3" id="KW-0560">Oxidoreductase</keyword>
<feature type="transmembrane region" description="Helical" evidence="6">
    <location>
        <begin position="108"/>
        <end position="131"/>
    </location>
</feature>
<protein>
    <recommendedName>
        <fullName evidence="7">4Fe-4S ferredoxin-type domain-containing protein</fullName>
    </recommendedName>
</protein>
<evidence type="ECO:0000313" key="8">
    <source>
        <dbReference type="EMBL" id="KKN01433.1"/>
    </source>
</evidence>